<gene>
    <name evidence="1" type="ORF">ENH_00024600</name>
</gene>
<sequence>MTNSLPCWRPSLLLSCGSNAEAFSCFSDGCICELSGEHLRVTDSQGQTEYIKLGGNLATDAEEPTGAHQCVFVSCTSYDTSKLLAVGASGIEGEVLLLQLSCIPPKRIWRQRITAASPVEIVSLDFSPCGGRLFCLSSTLEQASGQQGHVITTHHVNVLNASDGSIQACHTLQWDDFASFPKRVLAASGTAFAVLSETNLATLQLVDSPECRFITSGNLLPQMSGAAAGLEKNVTLCGACWVAAGKKETDDNNCSNFLFLAFSNKVFLAIGVRCKDPGAPFLAWISSSQEKYVSLATENETGVLFGLTDSSVLHTYKINERLAEALSQNAEVSEPTHGRVEKNLASSNTGPYSLVLLVAVQQIQLVIGVHS</sequence>
<dbReference type="Proteomes" id="UP000030754">
    <property type="component" value="Unassembled WGS sequence"/>
</dbReference>
<evidence type="ECO:0000313" key="1">
    <source>
        <dbReference type="EMBL" id="CDJ66612.1"/>
    </source>
</evidence>
<dbReference type="EMBL" id="HG723691">
    <property type="protein sequence ID" value="CDJ66612.1"/>
    <property type="molecule type" value="Genomic_DNA"/>
</dbReference>
<dbReference type="OrthoDB" id="354196at2759"/>
<protein>
    <submittedName>
        <fullName evidence="1">Uncharacterized protein</fullName>
    </submittedName>
</protein>
<keyword evidence="2" id="KW-1185">Reference proteome</keyword>
<dbReference type="VEuPathDB" id="ToxoDB:ENH_00024600"/>
<accession>U6MQY9</accession>
<dbReference type="RefSeq" id="XP_013435079.1">
    <property type="nucleotide sequence ID" value="XM_013579625.1"/>
</dbReference>
<name>U6MQY9_9EIME</name>
<reference evidence="1" key="2">
    <citation type="submission" date="2013-10" db="EMBL/GenBank/DDBJ databases">
        <authorList>
            <person name="Aslett M."/>
        </authorList>
    </citation>
    <scope>NUCLEOTIDE SEQUENCE [LARGE SCALE GENOMIC DNA]</scope>
    <source>
        <strain evidence="1">Houghton</strain>
    </source>
</reference>
<dbReference type="GeneID" id="25472630"/>
<dbReference type="AlphaFoldDB" id="U6MQY9"/>
<reference evidence="1" key="1">
    <citation type="submission" date="2013-10" db="EMBL/GenBank/DDBJ databases">
        <title>Genomic analysis of the causative agents of coccidiosis in chickens.</title>
        <authorList>
            <person name="Reid A.J."/>
            <person name="Blake D."/>
            <person name="Billington K."/>
            <person name="Browne H."/>
            <person name="Dunn M."/>
            <person name="Hung S."/>
            <person name="Kawahara F."/>
            <person name="Miranda-Saavedra D."/>
            <person name="Mourier T."/>
            <person name="Nagra H."/>
            <person name="Otto T.D."/>
            <person name="Rawlings N."/>
            <person name="Sanchez A."/>
            <person name="Sanders M."/>
            <person name="Subramaniam C."/>
            <person name="Tay Y."/>
            <person name="Dear P."/>
            <person name="Doerig C."/>
            <person name="Gruber A."/>
            <person name="Parkinson J."/>
            <person name="Shirley M."/>
            <person name="Wan K.L."/>
            <person name="Berriman M."/>
            <person name="Tomley F."/>
            <person name="Pain A."/>
        </authorList>
    </citation>
    <scope>NUCLEOTIDE SEQUENCE [LARGE SCALE GENOMIC DNA]</scope>
    <source>
        <strain evidence="1">Houghton</strain>
    </source>
</reference>
<proteinExistence type="predicted"/>
<evidence type="ECO:0000313" key="2">
    <source>
        <dbReference type="Proteomes" id="UP000030754"/>
    </source>
</evidence>
<organism evidence="1 2">
    <name type="scientific">Eimeria necatrix</name>
    <dbReference type="NCBI Taxonomy" id="51315"/>
    <lineage>
        <taxon>Eukaryota</taxon>
        <taxon>Sar</taxon>
        <taxon>Alveolata</taxon>
        <taxon>Apicomplexa</taxon>
        <taxon>Conoidasida</taxon>
        <taxon>Coccidia</taxon>
        <taxon>Eucoccidiorida</taxon>
        <taxon>Eimeriorina</taxon>
        <taxon>Eimeriidae</taxon>
        <taxon>Eimeria</taxon>
    </lineage>
</organism>